<name>A0A0D7BE13_9AGAR</name>
<dbReference type="InterPro" id="IPR052980">
    <property type="entry name" value="Crinkler_effector"/>
</dbReference>
<protein>
    <submittedName>
        <fullName evidence="2">Uncharacterized protein</fullName>
    </submittedName>
</protein>
<dbReference type="PANTHER" id="PTHR33129">
    <property type="entry name" value="PROTEIN KINASE DOMAIN-CONTAINING PROTEIN-RELATED"/>
    <property type="match status" value="1"/>
</dbReference>
<reference evidence="2 3" key="1">
    <citation type="journal article" date="2015" name="Fungal Genet. Biol.">
        <title>Evolution of novel wood decay mechanisms in Agaricales revealed by the genome sequences of Fistulina hepatica and Cylindrobasidium torrendii.</title>
        <authorList>
            <person name="Floudas D."/>
            <person name="Held B.W."/>
            <person name="Riley R."/>
            <person name="Nagy L.G."/>
            <person name="Koehler G."/>
            <person name="Ransdell A.S."/>
            <person name="Younus H."/>
            <person name="Chow J."/>
            <person name="Chiniquy J."/>
            <person name="Lipzen A."/>
            <person name="Tritt A."/>
            <person name="Sun H."/>
            <person name="Haridas S."/>
            <person name="LaButti K."/>
            <person name="Ohm R.A."/>
            <person name="Kues U."/>
            <person name="Blanchette R.A."/>
            <person name="Grigoriev I.V."/>
            <person name="Minto R.E."/>
            <person name="Hibbett D.S."/>
        </authorList>
    </citation>
    <scope>NUCLEOTIDE SEQUENCE [LARGE SCALE GENOMIC DNA]</scope>
    <source>
        <strain evidence="2 3">FP15055 ss-10</strain>
    </source>
</reference>
<dbReference type="PANTHER" id="PTHR33129:SF1">
    <property type="entry name" value="ATP-BINDING PROTEIN"/>
    <property type="match status" value="1"/>
</dbReference>
<keyword evidence="3" id="KW-1185">Reference proteome</keyword>
<evidence type="ECO:0000313" key="2">
    <source>
        <dbReference type="EMBL" id="KIY68430.1"/>
    </source>
</evidence>
<dbReference type="SUPFAM" id="SSF52540">
    <property type="entry name" value="P-loop containing nucleoside triphosphate hydrolases"/>
    <property type="match status" value="1"/>
</dbReference>
<proteinExistence type="predicted"/>
<dbReference type="AlphaFoldDB" id="A0A0D7BE13"/>
<dbReference type="OrthoDB" id="2340858at2759"/>
<evidence type="ECO:0000256" key="1">
    <source>
        <dbReference type="SAM" id="MobiDB-lite"/>
    </source>
</evidence>
<dbReference type="Proteomes" id="UP000054007">
    <property type="component" value="Unassembled WGS sequence"/>
</dbReference>
<dbReference type="InterPro" id="IPR027417">
    <property type="entry name" value="P-loop_NTPase"/>
</dbReference>
<gene>
    <name evidence="2" type="ORF">CYLTODRAFT_489804</name>
</gene>
<organism evidence="2 3">
    <name type="scientific">Cylindrobasidium torrendii FP15055 ss-10</name>
    <dbReference type="NCBI Taxonomy" id="1314674"/>
    <lineage>
        <taxon>Eukaryota</taxon>
        <taxon>Fungi</taxon>
        <taxon>Dikarya</taxon>
        <taxon>Basidiomycota</taxon>
        <taxon>Agaricomycotina</taxon>
        <taxon>Agaricomycetes</taxon>
        <taxon>Agaricomycetidae</taxon>
        <taxon>Agaricales</taxon>
        <taxon>Marasmiineae</taxon>
        <taxon>Physalacriaceae</taxon>
        <taxon>Cylindrobasidium</taxon>
    </lineage>
</organism>
<feature type="region of interest" description="Disordered" evidence="1">
    <location>
        <begin position="501"/>
        <end position="523"/>
    </location>
</feature>
<evidence type="ECO:0000313" key="3">
    <source>
        <dbReference type="Proteomes" id="UP000054007"/>
    </source>
</evidence>
<accession>A0A0D7BE13</accession>
<sequence length="523" mass="58551">MDIDVTGCERGDGGPLDFIHSLWNQNTPTSDDIVTLKTEALAMTNGRLFIFSEYIRTKDRVNKARDAHRGRMGAVVVVGSPGIGKTCWLEYMALLEARAGRPFLFFTDNVFHLVREDGVYIIGPSQPPSVLLRSFRDPIYSDMVLFVDVDTGDVPPFLRRLKPFIIQAASPQHSHYKWLKQRSGGRLFIMNPHPTHELKAALHLYMEGDTTFTDAAIATAIADYGPNMREIQHALRSPKAALDNLIQNVGILKPHVLHDIVCTVGGIKTTHAIIKTFSLVVRSNSDIDDDTELHAVANKHIWRRLMDSQLYRQTHQVSRLFAQLSSVPQAATTAGWLFEAMAHRHICEGKPVFLTPLEYKGNRLQPSAERVEQNFPILRPSIFNGKATTDHTKDKQTYYIPSAANNPAFDAFARPGGRGIGFQMTLSSTHSLNAGGLQMLRARLKDTDTKKRKALFAFVVPYGRSFSCSAPEKRKDRDFFDFVLLEVPPNPDYATFLAIEQPEREDGPAALPPDVEMGDPEEE</sequence>
<dbReference type="EMBL" id="KN880503">
    <property type="protein sequence ID" value="KIY68430.1"/>
    <property type="molecule type" value="Genomic_DNA"/>
</dbReference>